<gene>
    <name evidence="1" type="ORF">SAMN05216293_0650</name>
</gene>
<accession>A0A1M6QLK1</accession>
<proteinExistence type="predicted"/>
<dbReference type="AlphaFoldDB" id="A0A1M6QLK1"/>
<comment type="caution">
    <text evidence="1">The sequence shown here is derived from an EMBL/GenBank/DDBJ whole genome shotgun (WGS) entry which is preliminary data.</text>
</comment>
<dbReference type="EMBL" id="FRAT01000001">
    <property type="protein sequence ID" value="SHK21144.1"/>
    <property type="molecule type" value="Genomic_DNA"/>
</dbReference>
<name>A0A1M6QLK1_9FLAO</name>
<organism evidence="1 2">
    <name type="scientific">Flagellimonas taeanensis</name>
    <dbReference type="NCBI Taxonomy" id="1005926"/>
    <lineage>
        <taxon>Bacteria</taxon>
        <taxon>Pseudomonadati</taxon>
        <taxon>Bacteroidota</taxon>
        <taxon>Flavobacteriia</taxon>
        <taxon>Flavobacteriales</taxon>
        <taxon>Flavobacteriaceae</taxon>
        <taxon>Flagellimonas</taxon>
    </lineage>
</organism>
<dbReference type="Proteomes" id="UP000184031">
    <property type="component" value="Unassembled WGS sequence"/>
</dbReference>
<evidence type="ECO:0000313" key="1">
    <source>
        <dbReference type="EMBL" id="SHK21144.1"/>
    </source>
</evidence>
<evidence type="ECO:0000313" key="2">
    <source>
        <dbReference type="Proteomes" id="UP000184031"/>
    </source>
</evidence>
<dbReference type="STRING" id="1055723.SAMN05216293_0650"/>
<protein>
    <submittedName>
        <fullName evidence="1">Uncharacterized protein</fullName>
    </submittedName>
</protein>
<sequence length="31" mass="3745">MESFKINPHFNGETRKLERLVKLIFLPIILF</sequence>
<reference evidence="1 2" key="1">
    <citation type="submission" date="2016-11" db="EMBL/GenBank/DDBJ databases">
        <authorList>
            <person name="Varghese N."/>
            <person name="Submissions S."/>
        </authorList>
    </citation>
    <scope>NUCLEOTIDE SEQUENCE [LARGE SCALE GENOMIC DNA]</scope>
    <source>
        <strain evidence="1 2">CGMCC 1.12174</strain>
    </source>
</reference>